<feature type="transmembrane region" description="Helical" evidence="1">
    <location>
        <begin position="200"/>
        <end position="224"/>
    </location>
</feature>
<feature type="transmembrane region" description="Helical" evidence="1">
    <location>
        <begin position="49"/>
        <end position="73"/>
    </location>
</feature>
<feature type="transmembrane region" description="Helical" evidence="1">
    <location>
        <begin position="157"/>
        <end position="179"/>
    </location>
</feature>
<accession>A0A8H6S0V5</accession>
<evidence type="ECO:0000256" key="1">
    <source>
        <dbReference type="SAM" id="Phobius"/>
    </source>
</evidence>
<keyword evidence="1" id="KW-0812">Transmembrane</keyword>
<keyword evidence="1" id="KW-1133">Transmembrane helix</keyword>
<reference evidence="3" key="1">
    <citation type="submission" date="2020-05" db="EMBL/GenBank/DDBJ databases">
        <title>Mycena genomes resolve the evolution of fungal bioluminescence.</title>
        <authorList>
            <person name="Tsai I.J."/>
        </authorList>
    </citation>
    <scope>NUCLEOTIDE SEQUENCE</scope>
    <source>
        <strain evidence="3">171206Taipei</strain>
    </source>
</reference>
<dbReference type="PANTHER" id="PTHR40465">
    <property type="entry name" value="CHROMOSOME 1, WHOLE GENOME SHOTGUN SEQUENCE"/>
    <property type="match status" value="1"/>
</dbReference>
<feature type="transmembrane region" description="Helical" evidence="1">
    <location>
        <begin position="122"/>
        <end position="145"/>
    </location>
</feature>
<dbReference type="PANTHER" id="PTHR40465:SF1">
    <property type="entry name" value="DUF6534 DOMAIN-CONTAINING PROTEIN"/>
    <property type="match status" value="1"/>
</dbReference>
<gene>
    <name evidence="3" type="ORF">MIND_01330900</name>
</gene>
<comment type="caution">
    <text evidence="3">The sequence shown here is derived from an EMBL/GenBank/DDBJ whole genome shotgun (WGS) entry which is preliminary data.</text>
</comment>
<dbReference type="EMBL" id="JACAZF010000015">
    <property type="protein sequence ID" value="KAF7290175.1"/>
    <property type="molecule type" value="Genomic_DNA"/>
</dbReference>
<dbReference type="Pfam" id="PF20152">
    <property type="entry name" value="DUF6534"/>
    <property type="match status" value="1"/>
</dbReference>
<dbReference type="RefSeq" id="XP_037213753.1">
    <property type="nucleotide sequence ID" value="XM_037369757.1"/>
</dbReference>
<feature type="transmembrane region" description="Helical" evidence="1">
    <location>
        <begin position="230"/>
        <end position="250"/>
    </location>
</feature>
<dbReference type="AlphaFoldDB" id="A0A8H6S0V5"/>
<dbReference type="InterPro" id="IPR045339">
    <property type="entry name" value="DUF6534"/>
</dbReference>
<evidence type="ECO:0000313" key="3">
    <source>
        <dbReference type="EMBL" id="KAF7290175.1"/>
    </source>
</evidence>
<keyword evidence="1" id="KW-0472">Membrane</keyword>
<dbReference type="OrthoDB" id="3203775at2759"/>
<evidence type="ECO:0000259" key="2">
    <source>
        <dbReference type="Pfam" id="PF20152"/>
    </source>
</evidence>
<name>A0A8H6S0V5_9AGAR</name>
<feature type="transmembrane region" description="Helical" evidence="1">
    <location>
        <begin position="20"/>
        <end position="37"/>
    </location>
</feature>
<dbReference type="GeneID" id="59352273"/>
<protein>
    <recommendedName>
        <fullName evidence="2">DUF6534 domain-containing protein</fullName>
    </recommendedName>
</protein>
<feature type="domain" description="DUF6534" evidence="2">
    <location>
        <begin position="167"/>
        <end position="255"/>
    </location>
</feature>
<dbReference type="Proteomes" id="UP000636479">
    <property type="component" value="Unassembled WGS sequence"/>
</dbReference>
<keyword evidence="4" id="KW-1185">Reference proteome</keyword>
<feature type="transmembrane region" description="Helical" evidence="1">
    <location>
        <begin position="85"/>
        <end position="110"/>
    </location>
</feature>
<evidence type="ECO:0000313" key="4">
    <source>
        <dbReference type="Proteomes" id="UP000636479"/>
    </source>
</evidence>
<proteinExistence type="predicted"/>
<sequence>MGESIPPLDPITGALLVGTWLNSLLYSIELLQMFSYFRSFPSDDSRIKVLVVVAFALDTTAGLSNYTAVYLYTIRHAGDVAYLRVQIWTFPVLAISTGLVAVLVQSFLTFRFWRFTHNTPLTIVLFLLIGTTLGACFAAGIYTVLFPNYADRHKSMIPVRAWLISQAATDLLIASALLWELHRWSSPNAFDRTRSLLHRLMMHTLTTGGASALVAVACLIAFSIDQENNIALSIAYSLGRVYMLTMLANLNLRKSLNEILAVQDLITIPHAPRAPSQTQTAGIVRQLEEEVDWNDARTKI</sequence>
<organism evidence="3 4">
    <name type="scientific">Mycena indigotica</name>
    <dbReference type="NCBI Taxonomy" id="2126181"/>
    <lineage>
        <taxon>Eukaryota</taxon>
        <taxon>Fungi</taxon>
        <taxon>Dikarya</taxon>
        <taxon>Basidiomycota</taxon>
        <taxon>Agaricomycotina</taxon>
        <taxon>Agaricomycetes</taxon>
        <taxon>Agaricomycetidae</taxon>
        <taxon>Agaricales</taxon>
        <taxon>Marasmiineae</taxon>
        <taxon>Mycenaceae</taxon>
        <taxon>Mycena</taxon>
    </lineage>
</organism>